<dbReference type="InterPro" id="IPR009061">
    <property type="entry name" value="DNA-bd_dom_put_sf"/>
</dbReference>
<dbReference type="Gene3D" id="1.10.1660.10">
    <property type="match status" value="1"/>
</dbReference>
<protein>
    <submittedName>
        <fullName evidence="6">MerR family transcriptional regulator</fullName>
    </submittedName>
</protein>
<accession>A0ABQ5NRK3</accession>
<feature type="domain" description="HTH merR-type" evidence="5">
    <location>
        <begin position="1"/>
        <end position="68"/>
    </location>
</feature>
<keyword evidence="1" id="KW-0805">Transcription regulation</keyword>
<dbReference type="InterPro" id="IPR000551">
    <property type="entry name" value="MerR-type_HTH_dom"/>
</dbReference>
<keyword evidence="7" id="KW-1185">Reference proteome</keyword>
<dbReference type="PANTHER" id="PTHR30204:SF94">
    <property type="entry name" value="HEAVY METAL-DEPENDENT TRANSCRIPTIONAL REGULATOR HI_0293-RELATED"/>
    <property type="match status" value="1"/>
</dbReference>
<keyword evidence="3" id="KW-0804">Transcription</keyword>
<dbReference type="PROSITE" id="PS00552">
    <property type="entry name" value="HTH_MERR_1"/>
    <property type="match status" value="1"/>
</dbReference>
<evidence type="ECO:0000313" key="6">
    <source>
        <dbReference type="EMBL" id="GLF92902.1"/>
    </source>
</evidence>
<dbReference type="PANTHER" id="PTHR30204">
    <property type="entry name" value="REDOX-CYCLING DRUG-SENSING TRANSCRIPTIONAL ACTIVATOR SOXR"/>
    <property type="match status" value="1"/>
</dbReference>
<dbReference type="Pfam" id="PF13411">
    <property type="entry name" value="MerR_1"/>
    <property type="match status" value="1"/>
</dbReference>
<comment type="caution">
    <text evidence="6">The sequence shown here is derived from an EMBL/GenBank/DDBJ whole genome shotgun (WGS) entry which is preliminary data.</text>
</comment>
<dbReference type="PRINTS" id="PR00040">
    <property type="entry name" value="HTHMERR"/>
</dbReference>
<dbReference type="RefSeq" id="WP_323445020.1">
    <property type="nucleotide sequence ID" value="NZ_BSBI01000001.1"/>
</dbReference>
<evidence type="ECO:0000259" key="5">
    <source>
        <dbReference type="PROSITE" id="PS50937"/>
    </source>
</evidence>
<keyword evidence="2" id="KW-0238">DNA-binding</keyword>
<evidence type="ECO:0000256" key="2">
    <source>
        <dbReference type="ARBA" id="ARBA00023125"/>
    </source>
</evidence>
<gene>
    <name evidence="6" type="ORF">SYYSPA8_01415</name>
</gene>
<evidence type="ECO:0000256" key="4">
    <source>
        <dbReference type="SAM" id="MobiDB-lite"/>
    </source>
</evidence>
<dbReference type="EMBL" id="BSBI01000001">
    <property type="protein sequence ID" value="GLF92902.1"/>
    <property type="molecule type" value="Genomic_DNA"/>
</dbReference>
<sequence length="160" mass="17002">MRIGEAAAAVGVTPRALRYYEQRGLLAARRGPSGHREYGQEDIRLLLTLRHLMDSGLTISDVQSLAGLLAGPALGDDDPGGGTAPRRCGGPDPERGPDPGAAAAWEGGVHESFVSVTLRRLAGLDQRIERLTEIRDRLAHSLDQCSARRSEGRAPGDEGS</sequence>
<organism evidence="6 7">
    <name type="scientific">Streptomyces yaizuensis</name>
    <dbReference type="NCBI Taxonomy" id="2989713"/>
    <lineage>
        <taxon>Bacteria</taxon>
        <taxon>Bacillati</taxon>
        <taxon>Actinomycetota</taxon>
        <taxon>Actinomycetes</taxon>
        <taxon>Kitasatosporales</taxon>
        <taxon>Streptomycetaceae</taxon>
        <taxon>Streptomyces</taxon>
    </lineage>
</organism>
<dbReference type="PROSITE" id="PS50937">
    <property type="entry name" value="HTH_MERR_2"/>
    <property type="match status" value="1"/>
</dbReference>
<feature type="region of interest" description="Disordered" evidence="4">
    <location>
        <begin position="69"/>
        <end position="104"/>
    </location>
</feature>
<name>A0ABQ5NRK3_9ACTN</name>
<dbReference type="Proteomes" id="UP001291653">
    <property type="component" value="Unassembled WGS sequence"/>
</dbReference>
<reference evidence="6 7" key="1">
    <citation type="submission" date="2022-10" db="EMBL/GenBank/DDBJ databases">
        <title>Draft genome sequence of Streptomyces sp. YSPA8.</title>
        <authorList>
            <person name="Moriuchi R."/>
            <person name="Dohra H."/>
            <person name="Yamamura H."/>
            <person name="Kodani S."/>
        </authorList>
    </citation>
    <scope>NUCLEOTIDE SEQUENCE [LARGE SCALE GENOMIC DNA]</scope>
    <source>
        <strain evidence="6 7">YSPA8</strain>
    </source>
</reference>
<evidence type="ECO:0000256" key="1">
    <source>
        <dbReference type="ARBA" id="ARBA00023015"/>
    </source>
</evidence>
<proteinExistence type="predicted"/>
<feature type="region of interest" description="Disordered" evidence="4">
    <location>
        <begin position="141"/>
        <end position="160"/>
    </location>
</feature>
<dbReference type="SUPFAM" id="SSF46955">
    <property type="entry name" value="Putative DNA-binding domain"/>
    <property type="match status" value="1"/>
</dbReference>
<evidence type="ECO:0000313" key="7">
    <source>
        <dbReference type="Proteomes" id="UP001291653"/>
    </source>
</evidence>
<evidence type="ECO:0000256" key="3">
    <source>
        <dbReference type="ARBA" id="ARBA00023163"/>
    </source>
</evidence>
<dbReference type="SMART" id="SM00422">
    <property type="entry name" value="HTH_MERR"/>
    <property type="match status" value="1"/>
</dbReference>
<dbReference type="InterPro" id="IPR047057">
    <property type="entry name" value="MerR_fam"/>
</dbReference>